<feature type="domain" description="GST N-terminal" evidence="1">
    <location>
        <begin position="2"/>
        <end position="83"/>
    </location>
</feature>
<proteinExistence type="predicted"/>
<dbReference type="EMBL" id="LHPG02000015">
    <property type="protein sequence ID" value="PRW34083.1"/>
    <property type="molecule type" value="Genomic_DNA"/>
</dbReference>
<dbReference type="SUPFAM" id="SSF47616">
    <property type="entry name" value="GST C-terminal domain-like"/>
    <property type="match status" value="1"/>
</dbReference>
<dbReference type="STRING" id="3076.A0A2P6TIF9"/>
<dbReference type="Gene3D" id="3.40.30.10">
    <property type="entry name" value="Glutaredoxin"/>
    <property type="match status" value="1"/>
</dbReference>
<evidence type="ECO:0000313" key="4">
    <source>
        <dbReference type="Proteomes" id="UP000239899"/>
    </source>
</evidence>
<dbReference type="PANTHER" id="PTHR45374:SF2">
    <property type="entry name" value="TCHQD CLASS GLUTATHIONE S-TRANSFERASE"/>
    <property type="match status" value="1"/>
</dbReference>
<dbReference type="PROSITE" id="PS50404">
    <property type="entry name" value="GST_NTER"/>
    <property type="match status" value="1"/>
</dbReference>
<dbReference type="InterPro" id="IPR044617">
    <property type="entry name" value="TCHQD"/>
</dbReference>
<dbReference type="SFLD" id="SFLDS00019">
    <property type="entry name" value="Glutathione_Transferase_(cytos"/>
    <property type="match status" value="1"/>
</dbReference>
<comment type="caution">
    <text evidence="3">The sequence shown here is derived from an EMBL/GenBank/DDBJ whole genome shotgun (WGS) entry which is preliminary data.</text>
</comment>
<dbReference type="Pfam" id="PF13410">
    <property type="entry name" value="GST_C_2"/>
    <property type="match status" value="1"/>
</dbReference>
<dbReference type="PROSITE" id="PS50405">
    <property type="entry name" value="GST_CTER"/>
    <property type="match status" value="1"/>
</dbReference>
<reference evidence="3 4" key="1">
    <citation type="journal article" date="2018" name="Plant J.">
        <title>Genome sequences of Chlorella sorokiniana UTEX 1602 and Micractinium conductrix SAG 241.80: implications to maltose excretion by a green alga.</title>
        <authorList>
            <person name="Arriola M.B."/>
            <person name="Velmurugan N."/>
            <person name="Zhang Y."/>
            <person name="Plunkett M.H."/>
            <person name="Hondzo H."/>
            <person name="Barney B.M."/>
        </authorList>
    </citation>
    <scope>NUCLEOTIDE SEQUENCE [LARGE SCALE GENOMIC DNA]</scope>
    <source>
        <strain evidence="4">UTEX 1602</strain>
    </source>
</reference>
<accession>A0A2P6TIF9</accession>
<dbReference type="InterPro" id="IPR004045">
    <property type="entry name" value="Glutathione_S-Trfase_N"/>
</dbReference>
<evidence type="ECO:0000313" key="3">
    <source>
        <dbReference type="EMBL" id="PRW34083.1"/>
    </source>
</evidence>
<dbReference type="OrthoDB" id="418495at2759"/>
<dbReference type="Gene3D" id="1.20.1050.10">
    <property type="match status" value="1"/>
</dbReference>
<dbReference type="InterPro" id="IPR036249">
    <property type="entry name" value="Thioredoxin-like_sf"/>
</dbReference>
<protein>
    <submittedName>
        <fullName evidence="3">TCHQD class glutathione S-transferase</fullName>
    </submittedName>
</protein>
<dbReference type="Pfam" id="PF13409">
    <property type="entry name" value="GST_N_2"/>
    <property type="match status" value="1"/>
</dbReference>
<dbReference type="InterPro" id="IPR040079">
    <property type="entry name" value="Glutathione_S-Trfase"/>
</dbReference>
<dbReference type="InterPro" id="IPR036282">
    <property type="entry name" value="Glutathione-S-Trfase_C_sf"/>
</dbReference>
<dbReference type="InterPro" id="IPR010987">
    <property type="entry name" value="Glutathione-S-Trfase_C-like"/>
</dbReference>
<gene>
    <name evidence="3" type="ORF">C2E21_7269</name>
</gene>
<dbReference type="AlphaFoldDB" id="A0A2P6TIF9"/>
<dbReference type="GO" id="GO:0004364">
    <property type="term" value="F:glutathione transferase activity"/>
    <property type="evidence" value="ECO:0007669"/>
    <property type="project" value="InterPro"/>
</dbReference>
<dbReference type="SUPFAM" id="SSF52833">
    <property type="entry name" value="Thioredoxin-like"/>
    <property type="match status" value="1"/>
</dbReference>
<keyword evidence="4" id="KW-1185">Reference proteome</keyword>
<organism evidence="3 4">
    <name type="scientific">Chlorella sorokiniana</name>
    <name type="common">Freshwater green alga</name>
    <dbReference type="NCBI Taxonomy" id="3076"/>
    <lineage>
        <taxon>Eukaryota</taxon>
        <taxon>Viridiplantae</taxon>
        <taxon>Chlorophyta</taxon>
        <taxon>core chlorophytes</taxon>
        <taxon>Trebouxiophyceae</taxon>
        <taxon>Chlorellales</taxon>
        <taxon>Chlorellaceae</taxon>
        <taxon>Chlorella clade</taxon>
        <taxon>Chlorella</taxon>
    </lineage>
</organism>
<sequence>MAQPLLYDFILAYYPARARLMLVEKGVPYTTRPLNLLNGESLRPAFLRVNPAGTLPVLAHGDKTLTQSLDIVQYVDESLGAGGPLGGDGADPKLVAQWRSQVDGFDGNLFMTAHMEGGAKALMEKLGVFREKFAAARKAENPDLTDVYDRKLAAMAADAQRNKDSAALEENERRLVGLLDAAETRLGAAGAPAWLAGSAYSQADVLFSVVLWRIAMAKQQSRYIEPRPAVLSYYQRIQQRPSWRQVFAPSLSGLTAARLVLPALIKAWWAGLTGRY</sequence>
<feature type="domain" description="GST C-terminal" evidence="2">
    <location>
        <begin position="129"/>
        <end position="263"/>
    </location>
</feature>
<evidence type="ECO:0000259" key="2">
    <source>
        <dbReference type="PROSITE" id="PS50405"/>
    </source>
</evidence>
<dbReference type="PANTHER" id="PTHR45374">
    <property type="entry name" value="GLUTATHIONE S-TRANSFERASE TCHQD"/>
    <property type="match status" value="1"/>
</dbReference>
<evidence type="ECO:0000259" key="1">
    <source>
        <dbReference type="PROSITE" id="PS50404"/>
    </source>
</evidence>
<dbReference type="Proteomes" id="UP000239899">
    <property type="component" value="Unassembled WGS sequence"/>
</dbReference>
<name>A0A2P6TIF9_CHLSO</name>